<name>A0A2G3E1Z5_9FIRM</name>
<evidence type="ECO:0000313" key="9">
    <source>
        <dbReference type="Proteomes" id="UP000224563"/>
    </source>
</evidence>
<dbReference type="InterPro" id="IPR004089">
    <property type="entry name" value="MCPsignal_dom"/>
</dbReference>
<dbReference type="CDD" id="cd06225">
    <property type="entry name" value="HAMP"/>
    <property type="match status" value="1"/>
</dbReference>
<dbReference type="Proteomes" id="UP000224563">
    <property type="component" value="Unassembled WGS sequence"/>
</dbReference>
<evidence type="ECO:0000256" key="2">
    <source>
        <dbReference type="ARBA" id="ARBA00029447"/>
    </source>
</evidence>
<proteinExistence type="inferred from homology"/>
<protein>
    <recommendedName>
        <fullName evidence="10">Methyl-accepting chemotaxis protein</fullName>
    </recommendedName>
</protein>
<dbReference type="GO" id="GO:0007165">
    <property type="term" value="P:signal transduction"/>
    <property type="evidence" value="ECO:0007669"/>
    <property type="project" value="UniProtKB-KW"/>
</dbReference>
<dbReference type="SMART" id="SM00283">
    <property type="entry name" value="MA"/>
    <property type="match status" value="1"/>
</dbReference>
<dbReference type="PROSITE" id="PS50885">
    <property type="entry name" value="HAMP"/>
    <property type="match status" value="1"/>
</dbReference>
<evidence type="ECO:0008006" key="10">
    <source>
        <dbReference type="Google" id="ProtNLM"/>
    </source>
</evidence>
<feature type="coiled-coil region" evidence="4">
    <location>
        <begin position="268"/>
        <end position="387"/>
    </location>
</feature>
<comment type="similarity">
    <text evidence="2">Belongs to the methyl-accepting chemotaxis (MCP) protein family.</text>
</comment>
<evidence type="ECO:0000256" key="3">
    <source>
        <dbReference type="PROSITE-ProRule" id="PRU00284"/>
    </source>
</evidence>
<dbReference type="PANTHER" id="PTHR32089:SF112">
    <property type="entry name" value="LYSOZYME-LIKE PROTEIN-RELATED"/>
    <property type="match status" value="1"/>
</dbReference>
<keyword evidence="1 3" id="KW-0807">Transducer</keyword>
<feature type="domain" description="Methyl-accepting transducer" evidence="6">
    <location>
        <begin position="285"/>
        <end position="543"/>
    </location>
</feature>
<dbReference type="GO" id="GO:0004888">
    <property type="term" value="F:transmembrane signaling receptor activity"/>
    <property type="evidence" value="ECO:0007669"/>
    <property type="project" value="InterPro"/>
</dbReference>
<dbReference type="GO" id="GO:0016020">
    <property type="term" value="C:membrane"/>
    <property type="evidence" value="ECO:0007669"/>
    <property type="project" value="InterPro"/>
</dbReference>
<sequence>MKNSQKQKKHYGRIGTRVLVMVCVLALIFVATIVSSFVTQMKVKEESRKITAQYIPVLENVCDMQTCLERIQKYLNIIALYDNADVRAGIESAMDADIENANSLMAQVRASVTDINNAEMLENYQTYEDFMNQALDLVQQIRNMVDQGDFMNANIVLGTDFQGLVVEVGESSSVGFMDSLHSAIDQASSNYNKALNQSLLLMEIMGAAFCVAFVLIFLMIHKTVSKPAEYANKQLNLIIDDINTNKGDLTNRIEIKSNDEIGRLSSGINEFIEKLQEIMQNLKNDSQEMDRSINLMNGEITASSDNVDSIANVMEELTARMEEVAASVEILNKNAKEILSSVENVQTESTTGKEISANIMALAIGVKEQTEAKKNAIEEMMEQRRIELTESIEASRQVEQITSLTEDILNIASQTNLLALNASIEAARAGEAGKGFSVVADEIRKLAENSTNTANNIQNISEKVVSAVEVLMNNSNDLLNYMQETITTDYQGFEDATDMYSEKAARIDAIMGEFHDNMIHLENIMSETVDSISSVSTAMSESTNGVVMATSNVSDIVNSMEEIKSGAGTNHEISMKLLEEVNRFQKI</sequence>
<keyword evidence="4" id="KW-0175">Coiled coil</keyword>
<dbReference type="PROSITE" id="PS50111">
    <property type="entry name" value="CHEMOTAXIS_TRANSDUC_2"/>
    <property type="match status" value="1"/>
</dbReference>
<gene>
    <name evidence="8" type="ORF">CSX02_09575</name>
</gene>
<dbReference type="InterPro" id="IPR004090">
    <property type="entry name" value="Chemotax_Me-accpt_rcpt"/>
</dbReference>
<dbReference type="Pfam" id="PF00015">
    <property type="entry name" value="MCPsignal"/>
    <property type="match status" value="1"/>
</dbReference>
<keyword evidence="5" id="KW-0812">Transmembrane</keyword>
<dbReference type="Pfam" id="PF00672">
    <property type="entry name" value="HAMP"/>
    <property type="match status" value="1"/>
</dbReference>
<dbReference type="EMBL" id="PDYG01000074">
    <property type="protein sequence ID" value="PHU37241.1"/>
    <property type="molecule type" value="Genomic_DNA"/>
</dbReference>
<dbReference type="AlphaFoldDB" id="A0A2G3E1Z5"/>
<dbReference type="Gene3D" id="1.10.287.950">
    <property type="entry name" value="Methyl-accepting chemotaxis protein"/>
    <property type="match status" value="1"/>
</dbReference>
<dbReference type="GO" id="GO:0006935">
    <property type="term" value="P:chemotaxis"/>
    <property type="evidence" value="ECO:0007669"/>
    <property type="project" value="InterPro"/>
</dbReference>
<keyword evidence="5" id="KW-0472">Membrane</keyword>
<dbReference type="SUPFAM" id="SSF58104">
    <property type="entry name" value="Methyl-accepting chemotaxis protein (MCP) signaling domain"/>
    <property type="match status" value="1"/>
</dbReference>
<evidence type="ECO:0000259" key="6">
    <source>
        <dbReference type="PROSITE" id="PS50111"/>
    </source>
</evidence>
<accession>A0A2G3E1Z5</accession>
<evidence type="ECO:0000256" key="1">
    <source>
        <dbReference type="ARBA" id="ARBA00023224"/>
    </source>
</evidence>
<dbReference type="PANTHER" id="PTHR32089">
    <property type="entry name" value="METHYL-ACCEPTING CHEMOTAXIS PROTEIN MCPB"/>
    <property type="match status" value="1"/>
</dbReference>
<keyword evidence="5" id="KW-1133">Transmembrane helix</keyword>
<feature type="transmembrane region" description="Helical" evidence="5">
    <location>
        <begin position="199"/>
        <end position="220"/>
    </location>
</feature>
<dbReference type="InterPro" id="IPR003660">
    <property type="entry name" value="HAMP_dom"/>
</dbReference>
<feature type="transmembrane region" description="Helical" evidence="5">
    <location>
        <begin position="18"/>
        <end position="39"/>
    </location>
</feature>
<comment type="caution">
    <text evidence="8">The sequence shown here is derived from an EMBL/GenBank/DDBJ whole genome shotgun (WGS) entry which is preliminary data.</text>
</comment>
<evidence type="ECO:0000259" key="7">
    <source>
        <dbReference type="PROSITE" id="PS50885"/>
    </source>
</evidence>
<dbReference type="PRINTS" id="PR00260">
    <property type="entry name" value="CHEMTRNSDUCR"/>
</dbReference>
<dbReference type="RefSeq" id="WP_099386515.1">
    <property type="nucleotide sequence ID" value="NZ_JANSWH010000039.1"/>
</dbReference>
<evidence type="ECO:0000256" key="4">
    <source>
        <dbReference type="SAM" id="Coils"/>
    </source>
</evidence>
<reference evidence="8 9" key="1">
    <citation type="submission" date="2017-10" db="EMBL/GenBank/DDBJ databases">
        <title>Resolving the taxonomy of Roseburia spp., Eubacterium rectale and Agathobacter spp. through phylogenomic analysis.</title>
        <authorList>
            <person name="Sheridan P.O."/>
            <person name="Walker A.W."/>
            <person name="Duncan S.H."/>
            <person name="Scott K.P."/>
            <person name="Toole P.W.O."/>
            <person name="Luis P."/>
            <person name="Flint H.J."/>
        </authorList>
    </citation>
    <scope>NUCLEOTIDE SEQUENCE [LARGE SCALE GENOMIC DNA]</scope>
    <source>
        <strain evidence="8 9">JK623</strain>
    </source>
</reference>
<reference evidence="8 9" key="2">
    <citation type="submission" date="2017-10" db="EMBL/GenBank/DDBJ databases">
        <authorList>
            <person name="Banno H."/>
            <person name="Chua N.-H."/>
        </authorList>
    </citation>
    <scope>NUCLEOTIDE SEQUENCE [LARGE SCALE GENOMIC DNA]</scope>
    <source>
        <strain evidence="8 9">JK623</strain>
    </source>
</reference>
<evidence type="ECO:0000313" key="8">
    <source>
        <dbReference type="EMBL" id="PHU37241.1"/>
    </source>
</evidence>
<organism evidence="8 9">
    <name type="scientific">Agathobacter ruminis</name>
    <dbReference type="NCBI Taxonomy" id="1712665"/>
    <lineage>
        <taxon>Bacteria</taxon>
        <taxon>Bacillati</taxon>
        <taxon>Bacillota</taxon>
        <taxon>Clostridia</taxon>
        <taxon>Lachnospirales</taxon>
        <taxon>Lachnospiraceae</taxon>
        <taxon>Agathobacter</taxon>
    </lineage>
</organism>
<keyword evidence="9" id="KW-1185">Reference proteome</keyword>
<feature type="domain" description="HAMP" evidence="7">
    <location>
        <begin position="246"/>
        <end position="280"/>
    </location>
</feature>
<evidence type="ECO:0000256" key="5">
    <source>
        <dbReference type="SAM" id="Phobius"/>
    </source>
</evidence>
<dbReference type="SMART" id="SM00304">
    <property type="entry name" value="HAMP"/>
    <property type="match status" value="1"/>
</dbReference>